<dbReference type="PROSITE" id="PS51375">
    <property type="entry name" value="PPR"/>
    <property type="match status" value="4"/>
</dbReference>
<dbReference type="FunFam" id="1.25.40.10:FF:000344">
    <property type="entry name" value="Pentatricopeptide repeat-containing protein"/>
    <property type="match status" value="1"/>
</dbReference>
<dbReference type="NCBIfam" id="TIGR00756">
    <property type="entry name" value="PPR"/>
    <property type="match status" value="3"/>
</dbReference>
<proteinExistence type="predicted"/>
<dbReference type="Pfam" id="PF01535">
    <property type="entry name" value="PPR"/>
    <property type="match status" value="2"/>
</dbReference>
<dbReference type="FunFam" id="1.25.40.10:FF:000090">
    <property type="entry name" value="Pentatricopeptide repeat-containing protein, chloroplastic"/>
    <property type="match status" value="1"/>
</dbReference>
<accession>A0A9Q0GZP2</accession>
<organism evidence="3 4">
    <name type="scientific">Protea cynaroides</name>
    <dbReference type="NCBI Taxonomy" id="273540"/>
    <lineage>
        <taxon>Eukaryota</taxon>
        <taxon>Viridiplantae</taxon>
        <taxon>Streptophyta</taxon>
        <taxon>Embryophyta</taxon>
        <taxon>Tracheophyta</taxon>
        <taxon>Spermatophyta</taxon>
        <taxon>Magnoliopsida</taxon>
        <taxon>Proteales</taxon>
        <taxon>Proteaceae</taxon>
        <taxon>Protea</taxon>
    </lineage>
</organism>
<feature type="repeat" description="PPR" evidence="2">
    <location>
        <begin position="70"/>
        <end position="100"/>
    </location>
</feature>
<reference evidence="3" key="1">
    <citation type="journal article" date="2023" name="Plant J.">
        <title>The genome of the king protea, Protea cynaroides.</title>
        <authorList>
            <person name="Chang J."/>
            <person name="Duong T.A."/>
            <person name="Schoeman C."/>
            <person name="Ma X."/>
            <person name="Roodt D."/>
            <person name="Barker N."/>
            <person name="Li Z."/>
            <person name="Van de Peer Y."/>
            <person name="Mizrachi E."/>
        </authorList>
    </citation>
    <scope>NUCLEOTIDE SEQUENCE</scope>
    <source>
        <tissue evidence="3">Young leaves</tissue>
    </source>
</reference>
<dbReference type="InterPro" id="IPR046960">
    <property type="entry name" value="PPR_At4g14850-like_plant"/>
</dbReference>
<evidence type="ECO:0000313" key="3">
    <source>
        <dbReference type="EMBL" id="KAJ4957201.1"/>
    </source>
</evidence>
<dbReference type="InterPro" id="IPR046848">
    <property type="entry name" value="E_motif"/>
</dbReference>
<protein>
    <recommendedName>
        <fullName evidence="5">Pentatricopeptide repeat-containing protein</fullName>
    </recommendedName>
</protein>
<name>A0A9Q0GZP2_9MAGN</name>
<dbReference type="Pfam" id="PF13041">
    <property type="entry name" value="PPR_2"/>
    <property type="match status" value="2"/>
</dbReference>
<dbReference type="EMBL" id="JAMYWD010000011">
    <property type="protein sequence ID" value="KAJ4957201.1"/>
    <property type="molecule type" value="Genomic_DNA"/>
</dbReference>
<evidence type="ECO:0000313" key="4">
    <source>
        <dbReference type="Proteomes" id="UP001141806"/>
    </source>
</evidence>
<feature type="repeat" description="PPR" evidence="2">
    <location>
        <begin position="387"/>
        <end position="421"/>
    </location>
</feature>
<dbReference type="Gene3D" id="1.25.40.10">
    <property type="entry name" value="Tetratricopeptide repeat domain"/>
    <property type="match status" value="4"/>
</dbReference>
<evidence type="ECO:0000256" key="2">
    <source>
        <dbReference type="PROSITE-ProRule" id="PRU00708"/>
    </source>
</evidence>
<dbReference type="InterPro" id="IPR011990">
    <property type="entry name" value="TPR-like_helical_dom_sf"/>
</dbReference>
<feature type="repeat" description="PPR" evidence="2">
    <location>
        <begin position="315"/>
        <end position="349"/>
    </location>
</feature>
<dbReference type="InterPro" id="IPR002885">
    <property type="entry name" value="PPR_rpt"/>
</dbReference>
<feature type="repeat" description="PPR" evidence="2">
    <location>
        <begin position="101"/>
        <end position="135"/>
    </location>
</feature>
<dbReference type="PANTHER" id="PTHR47926">
    <property type="entry name" value="PENTATRICOPEPTIDE REPEAT-CONTAINING PROTEIN"/>
    <property type="match status" value="1"/>
</dbReference>
<evidence type="ECO:0008006" key="5">
    <source>
        <dbReference type="Google" id="ProtNLM"/>
    </source>
</evidence>
<dbReference type="AlphaFoldDB" id="A0A9Q0GZP2"/>
<gene>
    <name evidence="3" type="ORF">NE237_013984</name>
</gene>
<dbReference type="Pfam" id="PF20431">
    <property type="entry name" value="E_motif"/>
    <property type="match status" value="1"/>
</dbReference>
<evidence type="ECO:0000256" key="1">
    <source>
        <dbReference type="ARBA" id="ARBA00022737"/>
    </source>
</evidence>
<keyword evidence="1" id="KW-0677">Repeat</keyword>
<dbReference type="GO" id="GO:0009451">
    <property type="term" value="P:RNA modification"/>
    <property type="evidence" value="ECO:0007669"/>
    <property type="project" value="InterPro"/>
</dbReference>
<comment type="caution">
    <text evidence="3">The sequence shown here is derived from an EMBL/GenBank/DDBJ whole genome shotgun (WGS) entry which is preliminary data.</text>
</comment>
<sequence length="498" mass="55735">MHVNGLMRTNVATGACAEAHHVLNRLRRAGLHAVDNFTFPIALKACAALRALKHGQQIHALVLLLGFQWNIYTGNALISLYCCCGNMQAAAQVFDHMPQRNTVTWNSIMTGCIHNGFAHESFSYFRSMISAQSLPDSVTMCTILNGHAHLGPVALRSGRAVHGYITRQGHRIVTKPETTRPFVKNALIHMYIELLCLTNAEKIFHGMVAEERDLITWTTMISGYLHYKLKNQALATFRSMFWEHQGNASLDVVILAAVIPALQSLRQGKEIHCFAIKNGHVKHNVFIISSLLHMYAEYGAIEYATKIFQRIEQRNVVVWTAMIVGYAKHGRCEDCLRLFDEMRLQAEVMPNQLTFMGVLTACSHAGLVEKAQECFKCMTQEYGLMPDLHHYAAMVDMLGRAGRLREALNFIEAMPMKPSSPIWGSLLAYCCLHQDMNLGQEVAKIVLGIEPDNPGNFVLLSNMLAQEQKWDDASMVREAMKCLGLKKVPGCSLVHALQ</sequence>
<keyword evidence="4" id="KW-1185">Reference proteome</keyword>
<dbReference type="OrthoDB" id="1863721at2759"/>
<dbReference type="GO" id="GO:0003723">
    <property type="term" value="F:RNA binding"/>
    <property type="evidence" value="ECO:0007669"/>
    <property type="project" value="InterPro"/>
</dbReference>
<dbReference type="Proteomes" id="UP001141806">
    <property type="component" value="Unassembled WGS sequence"/>
</dbReference>